<keyword evidence="3" id="KW-1185">Reference proteome</keyword>
<dbReference type="PANTHER" id="PTHR36304:SF4">
    <property type="entry name" value="DUF4388 DOMAIN-CONTAINING PROTEIN"/>
    <property type="match status" value="1"/>
</dbReference>
<accession>B8DZ05</accession>
<gene>
    <name evidence="2" type="ordered locus">Dtur_0309</name>
</gene>
<protein>
    <recommendedName>
        <fullName evidence="1">PatA-like N-terminal domain-containing protein</fullName>
    </recommendedName>
</protein>
<dbReference type="AlphaFoldDB" id="B8DZ05"/>
<dbReference type="InParanoid" id="B8DZ05"/>
<dbReference type="KEGG" id="dtu:Dtur_0309"/>
<dbReference type="EMBL" id="CP001251">
    <property type="protein sequence ID" value="ACK41631.1"/>
    <property type="molecule type" value="Genomic_DNA"/>
</dbReference>
<dbReference type="EnsemblBacteria" id="ACK41631">
    <property type="protein sequence ID" value="ACK41631"/>
    <property type="gene ID" value="Dtur_0309"/>
</dbReference>
<dbReference type="eggNOG" id="COG0745">
    <property type="taxonomic scope" value="Bacteria"/>
</dbReference>
<evidence type="ECO:0000313" key="2">
    <source>
        <dbReference type="EMBL" id="ACK41631.1"/>
    </source>
</evidence>
<dbReference type="Proteomes" id="UP000007719">
    <property type="component" value="Chromosome"/>
</dbReference>
<dbReference type="Pfam" id="PF14332">
    <property type="entry name" value="DUF4388"/>
    <property type="match status" value="1"/>
</dbReference>
<organism evidence="2 3">
    <name type="scientific">Dictyoglomus turgidum (strain DSM 6724 / Z-1310)</name>
    <dbReference type="NCBI Taxonomy" id="515635"/>
    <lineage>
        <taxon>Bacteria</taxon>
        <taxon>Pseudomonadati</taxon>
        <taxon>Dictyoglomota</taxon>
        <taxon>Dictyoglomia</taxon>
        <taxon>Dictyoglomales</taxon>
        <taxon>Dictyoglomaceae</taxon>
        <taxon>Dictyoglomus</taxon>
    </lineage>
</organism>
<name>B8DZ05_DICTD</name>
<dbReference type="RefSeq" id="WP_012582716.1">
    <property type="nucleotide sequence ID" value="NC_011661.1"/>
</dbReference>
<reference evidence="3" key="1">
    <citation type="journal article" date="2016" name="Front. Microbiol.">
        <title>The complete genome sequence of hyperthermophile Dictyoglomus turgidum DSM 6724 reveals a specialized carbohydrate fermentor.</title>
        <authorList>
            <person name="Brumm P.J."/>
            <person name="Gowda K."/>
            <person name="Robb F.T."/>
            <person name="Mead D.A."/>
        </authorList>
    </citation>
    <scope>NUCLEOTIDE SEQUENCE [LARGE SCALE GENOMIC DNA]</scope>
    <source>
        <strain evidence="3">DSM 6724 / Z-1310</strain>
    </source>
</reference>
<dbReference type="PANTHER" id="PTHR36304">
    <property type="entry name" value="DOMAIN GTPASE-ACTIVATING PROTEIN, PUTATIVE-RELATED-RELATED"/>
    <property type="match status" value="1"/>
</dbReference>
<feature type="domain" description="PatA-like N-terminal" evidence="1">
    <location>
        <begin position="4"/>
        <end position="101"/>
    </location>
</feature>
<sequence>MSLKGDLESIPLWEVFQLISSGKKNGKFQIDYKDNYGEIYFKDGRIVYAKTNTLEHIDAIVDILLWSKGTFTFIPDTNPPKLSINLDPLEILLTTDKNLDEYHYFANLILIPINPQNLSKEEETLINLFDGKKYVKDVIDETNLSKIKALNIIKDLLKNKKLIKINNDPNIFWFYIFWRTWNYLLEEYSKLGISERQFKTHFRKILDNHKSKLKNIFEDLVFPPTLSPLYFYQYLKEENGPTQEDVQKIYEDITTSEKINWNDIFNNLNEFSPSAVKQFVSECIDHLYSLGKTSIDKYLNNANVERYKLLIEEKQKDPFIYIGEKKFFEEEILSWYLDGTANISEILEYPIWGKERTILLLGTLLENGKIISLIEDKKLKIIYNFGKLWDKIKKEYKSKKFYQEIYEKISELLEESAQDTKYVLEKIVNDYSENWIYVYQKLKLTEESEVRVFVDSVLNIISETEDEKIKEIIKNFKLNS</sequence>
<dbReference type="STRING" id="515635.Dtur_0309"/>
<evidence type="ECO:0000313" key="3">
    <source>
        <dbReference type="Proteomes" id="UP000007719"/>
    </source>
</evidence>
<dbReference type="HOGENOM" id="CLU_587584_0_0_0"/>
<dbReference type="OrthoDB" id="11765at2"/>
<proteinExistence type="predicted"/>
<dbReference type="InterPro" id="IPR025497">
    <property type="entry name" value="PatA-like_N"/>
</dbReference>
<evidence type="ECO:0000259" key="1">
    <source>
        <dbReference type="Pfam" id="PF14332"/>
    </source>
</evidence>